<dbReference type="SUPFAM" id="SSF54171">
    <property type="entry name" value="DNA-binding domain"/>
    <property type="match status" value="1"/>
</dbReference>
<dbReference type="EMBL" id="KQ090420">
    <property type="protein sequence ID" value="KMS95970.1"/>
    <property type="molecule type" value="Genomic_DNA"/>
</dbReference>
<dbReference type="PANTHER" id="PTHR31190">
    <property type="entry name" value="DNA-BINDING DOMAIN"/>
    <property type="match status" value="1"/>
</dbReference>
<dbReference type="KEGG" id="bvg:104883779"/>
<keyword evidence="3" id="KW-0238">DNA-binding</keyword>
<keyword evidence="4" id="KW-0804">Transcription</keyword>
<dbReference type="eggNOG" id="ENOG502S258">
    <property type="taxonomic scope" value="Eukaryota"/>
</dbReference>
<dbReference type="GO" id="GO:0005634">
    <property type="term" value="C:nucleus"/>
    <property type="evidence" value="ECO:0007669"/>
    <property type="project" value="UniProtKB-SubCell"/>
</dbReference>
<evidence type="ECO:0000256" key="2">
    <source>
        <dbReference type="ARBA" id="ARBA00023015"/>
    </source>
</evidence>
<keyword evidence="5" id="KW-0539">Nucleus</keyword>
<reference evidence="8 9" key="1">
    <citation type="journal article" date="2014" name="Nature">
        <title>The genome of the recently domesticated crop plant sugar beet (Beta vulgaris).</title>
        <authorList>
            <person name="Dohm J.C."/>
            <person name="Minoche A.E."/>
            <person name="Holtgrawe D."/>
            <person name="Capella-Gutierrez S."/>
            <person name="Zakrzewski F."/>
            <person name="Tafer H."/>
            <person name="Rupp O."/>
            <person name="Sorensen T.R."/>
            <person name="Stracke R."/>
            <person name="Reinhardt R."/>
            <person name="Goesmann A."/>
            <person name="Kraft T."/>
            <person name="Schulz B."/>
            <person name="Stadler P.F."/>
            <person name="Schmidt T."/>
            <person name="Gabaldon T."/>
            <person name="Lehrach H."/>
            <person name="Weisshaar B."/>
            <person name="Himmelbauer H."/>
        </authorList>
    </citation>
    <scope>NUCLEOTIDE SEQUENCE [LARGE SCALE GENOMIC DNA]</scope>
    <source>
        <tissue evidence="8">Taproot</tissue>
    </source>
</reference>
<evidence type="ECO:0000256" key="1">
    <source>
        <dbReference type="ARBA" id="ARBA00004123"/>
    </source>
</evidence>
<dbReference type="Pfam" id="PF00847">
    <property type="entry name" value="AP2"/>
    <property type="match status" value="1"/>
</dbReference>
<keyword evidence="2" id="KW-0805">Transcription regulation</keyword>
<evidence type="ECO:0000313" key="9">
    <source>
        <dbReference type="Proteomes" id="UP000035740"/>
    </source>
</evidence>
<evidence type="ECO:0000256" key="5">
    <source>
        <dbReference type="ARBA" id="ARBA00023242"/>
    </source>
</evidence>
<name>A0A0J8DYL2_BETVV</name>
<comment type="subcellular location">
    <subcellularLocation>
        <location evidence="1">Nucleus</location>
    </subcellularLocation>
</comment>
<dbReference type="Gramene" id="KMS95970">
    <property type="protein sequence ID" value="KMS95970"/>
    <property type="gene ID" value="BVRB_003310"/>
</dbReference>
<dbReference type="PROSITE" id="PS51032">
    <property type="entry name" value="AP2_ERF"/>
    <property type="match status" value="1"/>
</dbReference>
<dbReference type="GO" id="GO:0003677">
    <property type="term" value="F:DNA binding"/>
    <property type="evidence" value="ECO:0007669"/>
    <property type="project" value="UniProtKB-KW"/>
</dbReference>
<dbReference type="Proteomes" id="UP000035740">
    <property type="component" value="Unassembled WGS sequence"/>
</dbReference>
<accession>A0A0J8DYL2</accession>
<evidence type="ECO:0000256" key="3">
    <source>
        <dbReference type="ARBA" id="ARBA00023125"/>
    </source>
</evidence>
<dbReference type="SMART" id="SM00380">
    <property type="entry name" value="AP2"/>
    <property type="match status" value="1"/>
</dbReference>
<dbReference type="PANTHER" id="PTHR31190:SF181">
    <property type="entry name" value="OS02G0764700 PROTEIN"/>
    <property type="match status" value="1"/>
</dbReference>
<dbReference type="GO" id="GO:0003700">
    <property type="term" value="F:DNA-binding transcription factor activity"/>
    <property type="evidence" value="ECO:0007669"/>
    <property type="project" value="InterPro"/>
</dbReference>
<evidence type="ECO:0000259" key="7">
    <source>
        <dbReference type="PROSITE" id="PS51032"/>
    </source>
</evidence>
<dbReference type="OMA" id="MESNHEM"/>
<evidence type="ECO:0000256" key="4">
    <source>
        <dbReference type="ARBA" id="ARBA00023163"/>
    </source>
</evidence>
<dbReference type="AlphaFoldDB" id="A0A0J8DYL2"/>
<dbReference type="FunFam" id="3.30.730.10:FF:000001">
    <property type="entry name" value="Ethylene-responsive transcription factor 2"/>
    <property type="match status" value="1"/>
</dbReference>
<feature type="region of interest" description="Disordered" evidence="6">
    <location>
        <begin position="156"/>
        <end position="180"/>
    </location>
</feature>
<sequence length="245" mass="28117">MKAAKTEKPDCWPLSSDQEMNIMVTALKHVISGDPFDGSQFVEEAIKNYQNLSTCSPLAPATTPILPPNYENTNTAPSINGKKRKYKKSIYRGVRQRPSGKWAAEIRDPHRAVRVWLGTFHTAEDAAREYDRAAVRFRGPDAKLNFPISNYLPQMQEQQKQNNEHQDNQEVDNNNNNHHYIDNQEQQHSINEVNNDNLISANQEPQSFVQITDGEELDHWVNALIDDSLPSFVYEEPAFKRTRIK</sequence>
<dbReference type="InterPro" id="IPR044808">
    <property type="entry name" value="ERF_plant"/>
</dbReference>
<feature type="domain" description="AP2/ERF" evidence="7">
    <location>
        <begin position="90"/>
        <end position="147"/>
    </location>
</feature>
<proteinExistence type="predicted"/>
<dbReference type="InterPro" id="IPR036955">
    <property type="entry name" value="AP2/ERF_dom_sf"/>
</dbReference>
<protein>
    <recommendedName>
        <fullName evidence="7">AP2/ERF domain-containing protein</fullName>
    </recommendedName>
</protein>
<dbReference type="InterPro" id="IPR016177">
    <property type="entry name" value="DNA-bd_dom_sf"/>
</dbReference>
<dbReference type="PRINTS" id="PR00367">
    <property type="entry name" value="ETHRSPELEMNT"/>
</dbReference>
<keyword evidence="9" id="KW-1185">Reference proteome</keyword>
<gene>
    <name evidence="8" type="ORF">BVRB_003310</name>
</gene>
<dbReference type="Gene3D" id="3.30.730.10">
    <property type="entry name" value="AP2/ERF domain"/>
    <property type="match status" value="1"/>
</dbReference>
<dbReference type="GO" id="GO:0009873">
    <property type="term" value="P:ethylene-activated signaling pathway"/>
    <property type="evidence" value="ECO:0007669"/>
    <property type="project" value="InterPro"/>
</dbReference>
<evidence type="ECO:0000313" key="8">
    <source>
        <dbReference type="EMBL" id="KMS95970.1"/>
    </source>
</evidence>
<evidence type="ECO:0000256" key="6">
    <source>
        <dbReference type="SAM" id="MobiDB-lite"/>
    </source>
</evidence>
<dbReference type="OrthoDB" id="49610at2759"/>
<dbReference type="InterPro" id="IPR001471">
    <property type="entry name" value="AP2/ERF_dom"/>
</dbReference>
<organism evidence="8 9">
    <name type="scientific">Beta vulgaris subsp. vulgaris</name>
    <name type="common">Beet</name>
    <dbReference type="NCBI Taxonomy" id="3555"/>
    <lineage>
        <taxon>Eukaryota</taxon>
        <taxon>Viridiplantae</taxon>
        <taxon>Streptophyta</taxon>
        <taxon>Embryophyta</taxon>
        <taxon>Tracheophyta</taxon>
        <taxon>Spermatophyta</taxon>
        <taxon>Magnoliopsida</taxon>
        <taxon>eudicotyledons</taxon>
        <taxon>Gunneridae</taxon>
        <taxon>Pentapetalae</taxon>
        <taxon>Caryophyllales</taxon>
        <taxon>Chenopodiaceae</taxon>
        <taxon>Betoideae</taxon>
        <taxon>Beta</taxon>
    </lineage>
</organism>
<dbReference type="CDD" id="cd00018">
    <property type="entry name" value="AP2"/>
    <property type="match status" value="1"/>
</dbReference>